<evidence type="ECO:0000256" key="4">
    <source>
        <dbReference type="ARBA" id="ARBA00022553"/>
    </source>
</evidence>
<dbReference type="InterPro" id="IPR051375">
    <property type="entry name" value="Tuftelin_GRINL1A/MYZAP/CCD68"/>
</dbReference>
<dbReference type="KEGG" id="emc:129345349"/>
<protein>
    <recommendedName>
        <fullName evidence="8">DNA-directed RNA polymerase II subunit GRINL1A</fullName>
    </recommendedName>
    <alternativeName>
        <fullName evidence="10">DNA-directed RNA polymerase II subunit M</fullName>
    </alternativeName>
    <alternativeName>
        <fullName evidence="9">Glutamate receptor-like protein 1A</fullName>
    </alternativeName>
</protein>
<feature type="region of interest" description="Disordered" evidence="11">
    <location>
        <begin position="262"/>
        <end position="303"/>
    </location>
</feature>
<keyword evidence="4" id="KW-0597">Phosphoprotein</keyword>
<feature type="compositionally biased region" description="Basic and acidic residues" evidence="11">
    <location>
        <begin position="289"/>
        <end position="300"/>
    </location>
</feature>
<evidence type="ECO:0000256" key="7">
    <source>
        <dbReference type="ARBA" id="ARBA00023242"/>
    </source>
</evidence>
<dbReference type="AlphaFoldDB" id="A0AA97LKB2"/>
<dbReference type="GO" id="GO:0005635">
    <property type="term" value="C:nuclear envelope"/>
    <property type="evidence" value="ECO:0007669"/>
    <property type="project" value="TreeGrafter"/>
</dbReference>
<gene>
    <name evidence="13" type="primary">POLR2M</name>
</gene>
<dbReference type="GO" id="GO:0035556">
    <property type="term" value="P:intracellular signal transduction"/>
    <property type="evidence" value="ECO:0007669"/>
    <property type="project" value="TreeGrafter"/>
</dbReference>
<evidence type="ECO:0000256" key="2">
    <source>
        <dbReference type="ARBA" id="ARBA00009876"/>
    </source>
</evidence>
<keyword evidence="5" id="KW-0175">Coiled coil</keyword>
<dbReference type="GO" id="GO:0003711">
    <property type="term" value="F:transcription elongation factor activity"/>
    <property type="evidence" value="ECO:0007669"/>
    <property type="project" value="InterPro"/>
</dbReference>
<feature type="region of interest" description="Disordered" evidence="11">
    <location>
        <begin position="123"/>
        <end position="159"/>
    </location>
</feature>
<evidence type="ECO:0000256" key="5">
    <source>
        <dbReference type="ARBA" id="ARBA00023054"/>
    </source>
</evidence>
<dbReference type="GeneID" id="129345349"/>
<dbReference type="GO" id="GO:0016591">
    <property type="term" value="C:RNA polymerase II, holoenzyme"/>
    <property type="evidence" value="ECO:0007669"/>
    <property type="project" value="TreeGrafter"/>
</dbReference>
<reference evidence="13" key="1">
    <citation type="submission" date="2025-08" db="UniProtKB">
        <authorList>
            <consortium name="RefSeq"/>
        </authorList>
    </citation>
    <scope>IDENTIFICATION</scope>
    <source>
        <tissue evidence="13">Blood</tissue>
    </source>
</reference>
<evidence type="ECO:0000313" key="13">
    <source>
        <dbReference type="RefSeq" id="XP_054858440.1"/>
    </source>
</evidence>
<evidence type="ECO:0000256" key="1">
    <source>
        <dbReference type="ARBA" id="ARBA00004123"/>
    </source>
</evidence>
<name>A0AA97LKB2_EUBMA</name>
<dbReference type="RefSeq" id="XP_054858440.1">
    <property type="nucleotide sequence ID" value="XM_055002465.1"/>
</dbReference>
<comment type="subcellular location">
    <subcellularLocation>
        <location evidence="1">Nucleus</location>
    </subcellularLocation>
</comment>
<dbReference type="GO" id="GO:0006368">
    <property type="term" value="P:transcription elongation by RNA polymerase II"/>
    <property type="evidence" value="ECO:0007669"/>
    <property type="project" value="InterPro"/>
</dbReference>
<organism evidence="12 13">
    <name type="scientific">Eublepharis macularius</name>
    <name type="common">Leopard gecko</name>
    <name type="synonym">Cyrtodactylus macularius</name>
    <dbReference type="NCBI Taxonomy" id="481883"/>
    <lineage>
        <taxon>Eukaryota</taxon>
        <taxon>Metazoa</taxon>
        <taxon>Chordata</taxon>
        <taxon>Craniata</taxon>
        <taxon>Vertebrata</taxon>
        <taxon>Euteleostomi</taxon>
        <taxon>Lepidosauria</taxon>
        <taxon>Squamata</taxon>
        <taxon>Bifurcata</taxon>
        <taxon>Gekkota</taxon>
        <taxon>Eublepharidae</taxon>
        <taxon>Eublepharinae</taxon>
        <taxon>Eublepharis</taxon>
    </lineage>
</organism>
<evidence type="ECO:0000256" key="6">
    <source>
        <dbReference type="ARBA" id="ARBA00023163"/>
    </source>
</evidence>
<dbReference type="GO" id="GO:0031674">
    <property type="term" value="C:I band"/>
    <property type="evidence" value="ECO:0007669"/>
    <property type="project" value="TreeGrafter"/>
</dbReference>
<keyword evidence="7" id="KW-0539">Nucleus</keyword>
<proteinExistence type="inferred from homology"/>
<feature type="region of interest" description="Disordered" evidence="11">
    <location>
        <begin position="363"/>
        <end position="382"/>
    </location>
</feature>
<evidence type="ECO:0000313" key="12">
    <source>
        <dbReference type="Proteomes" id="UP001190640"/>
    </source>
</evidence>
<dbReference type="PANTHER" id="PTHR23171">
    <property type="entry name" value="GDOWN1"/>
    <property type="match status" value="1"/>
</dbReference>
<comment type="similarity">
    <text evidence="2">Belongs to the GRINL1 family.</text>
</comment>
<dbReference type="PANTHER" id="PTHR23171:SF5">
    <property type="entry name" value="DNA-DIRECTED RNA POLYMERASE II SUBUNIT GRINL1A"/>
    <property type="match status" value="1"/>
</dbReference>
<sequence length="382" mass="42056">MAHWLFSTTLIRGCVEEPCPKSACSLRTLLQFRCPSPGRKFISRLPDEGKKVSASAEKLKVAIAQEEELRRRAELLSAVRLQFQKKPEELEASQCGTAASEDILVGDDPPLIPDTAASHANKELGSAVQNKPSVGATKTRAKNKPEPAKQSHRDSYPLQEQNNVSEVLPTSRLPHHVLGFADNAAGPTDRSTKALVEALERLSIAEQEHKEESTGKGLNAECRENPFQSLQHQTPKSAHYIEVLEWRAKNPVEKKSMFKTNRTLAESSGSSNSSSKAPSPRGPLSSLSAEERRRREKQQLDDVTAARLPPLHHAPVQLLPMEASITLQVQQKAAYEEMQAKLAAQKLAQKLGIQMVSYEPEGEAAVSYQEVKDEDGYSSSED</sequence>
<keyword evidence="3" id="KW-0240">DNA-directed RNA polymerase</keyword>
<feature type="compositionally biased region" description="Basic and acidic residues" evidence="11">
    <location>
        <begin position="143"/>
        <end position="155"/>
    </location>
</feature>
<feature type="compositionally biased region" description="Low complexity" evidence="11">
    <location>
        <begin position="267"/>
        <end position="279"/>
    </location>
</feature>
<dbReference type="PRINTS" id="PR02085">
    <property type="entry name" value="POLR2GRINL1"/>
</dbReference>
<evidence type="ECO:0000256" key="8">
    <source>
        <dbReference type="ARBA" id="ARBA00024236"/>
    </source>
</evidence>
<accession>A0AA97LKB2</accession>
<evidence type="ECO:0000256" key="11">
    <source>
        <dbReference type="SAM" id="MobiDB-lite"/>
    </source>
</evidence>
<keyword evidence="6" id="KW-0804">Transcription</keyword>
<dbReference type="Proteomes" id="UP001190640">
    <property type="component" value="Chromosome 18"/>
</dbReference>
<keyword evidence="12" id="KW-1185">Reference proteome</keyword>
<evidence type="ECO:0000256" key="9">
    <source>
        <dbReference type="ARBA" id="ARBA00029649"/>
    </source>
</evidence>
<evidence type="ECO:0000256" key="10">
    <source>
        <dbReference type="ARBA" id="ARBA00033073"/>
    </source>
</evidence>
<evidence type="ECO:0000256" key="3">
    <source>
        <dbReference type="ARBA" id="ARBA00022478"/>
    </source>
</evidence>
<dbReference type="InterPro" id="IPR026213">
    <property type="entry name" value="GRINL1"/>
</dbReference>
<dbReference type="GO" id="GO:0051685">
    <property type="term" value="P:maintenance of ER location"/>
    <property type="evidence" value="ECO:0007669"/>
    <property type="project" value="TreeGrafter"/>
</dbReference>
<dbReference type="CTD" id="81488"/>
<dbReference type="Pfam" id="PF15328">
    <property type="entry name" value="GCOM2"/>
    <property type="match status" value="1"/>
</dbReference>